<keyword evidence="3" id="KW-1185">Reference proteome</keyword>
<gene>
    <name evidence="2" type="ORF">M6B38_110285</name>
</gene>
<evidence type="ECO:0000313" key="2">
    <source>
        <dbReference type="EMBL" id="KAJ6797147.1"/>
    </source>
</evidence>
<accession>A0AAX6DZ72</accession>
<dbReference type="GO" id="GO:0006487">
    <property type="term" value="P:protein N-linked glycosylation"/>
    <property type="evidence" value="ECO:0007669"/>
    <property type="project" value="TreeGrafter"/>
</dbReference>
<reference evidence="2" key="1">
    <citation type="journal article" date="2023" name="GigaByte">
        <title>Genome assembly of the bearded iris, Iris pallida Lam.</title>
        <authorList>
            <person name="Bruccoleri R.E."/>
            <person name="Oakeley E.J."/>
            <person name="Faust A.M.E."/>
            <person name="Altorfer M."/>
            <person name="Dessus-Babus S."/>
            <person name="Burckhardt D."/>
            <person name="Oertli M."/>
            <person name="Naumann U."/>
            <person name="Petersen F."/>
            <person name="Wong J."/>
        </authorList>
    </citation>
    <scope>NUCLEOTIDE SEQUENCE</scope>
    <source>
        <strain evidence="2">GSM-AAB239-AS_SAM_17_03QT</strain>
    </source>
</reference>
<dbReference type="EMBL" id="JANAVB010041017">
    <property type="protein sequence ID" value="KAJ6797147.1"/>
    <property type="molecule type" value="Genomic_DNA"/>
</dbReference>
<dbReference type="GO" id="GO:0005789">
    <property type="term" value="C:endoplasmic reticulum membrane"/>
    <property type="evidence" value="ECO:0007669"/>
    <property type="project" value="TreeGrafter"/>
</dbReference>
<sequence>MLTSPLLSSSFLPAPKALDSRTIPRPTSKVSILKLNLHSRRELGGGIRRTGVSHQKKDMAGLARMDAIAGAADGPREEDEDGAALSNSGYLAVKGFGTTLNRMSKWLVVAFFALFILWKHDAEALWVAMGSIVNSCISVTLKRTLNQQRPVNASKSDPGMPSSHAQAIFYTATYLVISLFDWPGVNIFTMTIGAITFISSSYLSWLRVVTTVPYHQPGFRWCCLRISMCCHMVLHVASVRASSIHGLFMGSDRCRSRINIILYSLRNLCNPAVGWG</sequence>
<dbReference type="GO" id="GO:0008610">
    <property type="term" value="P:lipid biosynthetic process"/>
    <property type="evidence" value="ECO:0007669"/>
    <property type="project" value="TreeGrafter"/>
</dbReference>
<dbReference type="GO" id="GO:0047874">
    <property type="term" value="F:dolichyldiphosphatase activity"/>
    <property type="evidence" value="ECO:0007669"/>
    <property type="project" value="TreeGrafter"/>
</dbReference>
<dbReference type="SUPFAM" id="SSF48317">
    <property type="entry name" value="Acid phosphatase/Vanadium-dependent haloperoxidase"/>
    <property type="match status" value="1"/>
</dbReference>
<reference evidence="2" key="2">
    <citation type="submission" date="2023-04" db="EMBL/GenBank/DDBJ databases">
        <authorList>
            <person name="Bruccoleri R.E."/>
            <person name="Oakeley E.J."/>
            <person name="Faust A.-M."/>
            <person name="Dessus-Babus S."/>
            <person name="Altorfer M."/>
            <person name="Burckhardt D."/>
            <person name="Oertli M."/>
            <person name="Naumann U."/>
            <person name="Petersen F."/>
            <person name="Wong J."/>
        </authorList>
    </citation>
    <scope>NUCLEOTIDE SEQUENCE</scope>
    <source>
        <strain evidence="2">GSM-AAB239-AS_SAM_17_03QT</strain>
        <tissue evidence="2">Leaf</tissue>
    </source>
</reference>
<dbReference type="PANTHER" id="PTHR11247:SF40">
    <property type="entry name" value="LIPID PHOSPHATE PHOSPHATASE EPSILON 1, CHLOROPLASTIC"/>
    <property type="match status" value="1"/>
</dbReference>
<organism evidence="2 3">
    <name type="scientific">Iris pallida</name>
    <name type="common">Sweet iris</name>
    <dbReference type="NCBI Taxonomy" id="29817"/>
    <lineage>
        <taxon>Eukaryota</taxon>
        <taxon>Viridiplantae</taxon>
        <taxon>Streptophyta</taxon>
        <taxon>Embryophyta</taxon>
        <taxon>Tracheophyta</taxon>
        <taxon>Spermatophyta</taxon>
        <taxon>Magnoliopsida</taxon>
        <taxon>Liliopsida</taxon>
        <taxon>Asparagales</taxon>
        <taxon>Iridaceae</taxon>
        <taxon>Iridoideae</taxon>
        <taxon>Irideae</taxon>
        <taxon>Iris</taxon>
    </lineage>
</organism>
<keyword evidence="1" id="KW-0378">Hydrolase</keyword>
<comment type="caution">
    <text evidence="2">The sequence shown here is derived from an EMBL/GenBank/DDBJ whole genome shotgun (WGS) entry which is preliminary data.</text>
</comment>
<dbReference type="Proteomes" id="UP001140949">
    <property type="component" value="Unassembled WGS sequence"/>
</dbReference>
<dbReference type="InterPro" id="IPR036938">
    <property type="entry name" value="PAP2/HPO_sf"/>
</dbReference>
<evidence type="ECO:0000313" key="3">
    <source>
        <dbReference type="Proteomes" id="UP001140949"/>
    </source>
</evidence>
<name>A0AAX6DZ72_IRIPA</name>
<dbReference type="AlphaFoldDB" id="A0AAX6DZ72"/>
<protein>
    <submittedName>
        <fullName evidence="2">Lipid phosphate phosphatase epsilon 2, chloroplastic-like isoform X1</fullName>
    </submittedName>
</protein>
<dbReference type="PANTHER" id="PTHR11247">
    <property type="entry name" value="PALMITOYL-PROTEIN THIOESTERASE/DOLICHYLDIPHOSPHATASE 1"/>
    <property type="match status" value="1"/>
</dbReference>
<proteinExistence type="predicted"/>
<evidence type="ECO:0000256" key="1">
    <source>
        <dbReference type="ARBA" id="ARBA00022801"/>
    </source>
</evidence>